<organism evidence="4 5">
    <name type="scientific">Paramylibacter kogurei</name>
    <dbReference type="NCBI Taxonomy" id="1889778"/>
    <lineage>
        <taxon>Bacteria</taxon>
        <taxon>Pseudomonadati</taxon>
        <taxon>Pseudomonadota</taxon>
        <taxon>Alphaproteobacteria</taxon>
        <taxon>Rhodobacterales</taxon>
        <taxon>Paracoccaceae</taxon>
        <taxon>Paramylibacter</taxon>
    </lineage>
</organism>
<dbReference type="InterPro" id="IPR029058">
    <property type="entry name" value="AB_hydrolase_fold"/>
</dbReference>
<dbReference type="Gene3D" id="3.40.50.1820">
    <property type="entry name" value="alpha/beta hydrolase"/>
    <property type="match status" value="1"/>
</dbReference>
<gene>
    <name evidence="4" type="ORF">BFP76_01455</name>
</gene>
<evidence type="ECO:0000259" key="3">
    <source>
        <dbReference type="Pfam" id="PF07859"/>
    </source>
</evidence>
<evidence type="ECO:0000313" key="4">
    <source>
        <dbReference type="EMBL" id="PIB23948.1"/>
    </source>
</evidence>
<dbReference type="Proteomes" id="UP000231516">
    <property type="component" value="Unassembled WGS sequence"/>
</dbReference>
<protein>
    <recommendedName>
        <fullName evidence="3">Alpha/beta hydrolase fold-3 domain-containing protein</fullName>
    </recommendedName>
</protein>
<dbReference type="EMBL" id="MDGM01000012">
    <property type="protein sequence ID" value="PIB23948.1"/>
    <property type="molecule type" value="Genomic_DNA"/>
</dbReference>
<reference evidence="4 5" key="1">
    <citation type="submission" date="2016-08" db="EMBL/GenBank/DDBJ databases">
        <title>Draft genome of Amylibacter sp. strain 4G11.</title>
        <authorList>
            <person name="Wong S.-K."/>
            <person name="Hamasaki K."/>
            <person name="Yoshizawa S."/>
        </authorList>
    </citation>
    <scope>NUCLEOTIDE SEQUENCE [LARGE SCALE GENOMIC DNA]</scope>
    <source>
        <strain evidence="4 5">4G11</strain>
    </source>
</reference>
<dbReference type="OrthoDB" id="9806180at2"/>
<proteinExistence type="inferred from homology"/>
<dbReference type="GO" id="GO:0004806">
    <property type="term" value="F:triacylglycerol lipase activity"/>
    <property type="evidence" value="ECO:0007669"/>
    <property type="project" value="TreeGrafter"/>
</dbReference>
<dbReference type="PANTHER" id="PTHR48081:SF30">
    <property type="entry name" value="ACETYL-HYDROLASE LIPR-RELATED"/>
    <property type="match status" value="1"/>
</dbReference>
<feature type="domain" description="Alpha/beta hydrolase fold-3" evidence="3">
    <location>
        <begin position="78"/>
        <end position="279"/>
    </location>
</feature>
<dbReference type="Pfam" id="PF07859">
    <property type="entry name" value="Abhydrolase_3"/>
    <property type="match status" value="1"/>
</dbReference>
<comment type="similarity">
    <text evidence="1">Belongs to the 'GDXG' lipolytic enzyme family.</text>
</comment>
<dbReference type="PANTHER" id="PTHR48081">
    <property type="entry name" value="AB HYDROLASE SUPERFAMILY PROTEIN C4A8.06C"/>
    <property type="match status" value="1"/>
</dbReference>
<evidence type="ECO:0000256" key="2">
    <source>
        <dbReference type="ARBA" id="ARBA00022801"/>
    </source>
</evidence>
<evidence type="ECO:0000313" key="5">
    <source>
        <dbReference type="Proteomes" id="UP000231516"/>
    </source>
</evidence>
<dbReference type="InterPro" id="IPR050300">
    <property type="entry name" value="GDXG_lipolytic_enzyme"/>
</dbReference>
<accession>A0A2G5K337</accession>
<name>A0A2G5K337_9RHOB</name>
<dbReference type="AlphaFoldDB" id="A0A2G5K337"/>
<dbReference type="InterPro" id="IPR013094">
    <property type="entry name" value="AB_hydrolase_3"/>
</dbReference>
<keyword evidence="5" id="KW-1185">Reference proteome</keyword>
<sequence>MPSIRLKAMSLMTRISFKSVLARAQDVQFLRRYTSKLAKRTAVDPKHAIYGQVQLATGTTKVKFITAKVDPKSDRGALLYIHGGGFVFGTPEMYRHLAADIAGQMGMMAYLPKYRLAPENPYPDGINDIKAAYQALLDAGINPKSIVIGGDSAGGCLMLLLLSHLLENDLPLPACCFAISPVVDLTFSSESIKKNARADCVLPAKRADFLCKLYFSDNDPADPKVSPITADFTGAPPILLHASSKEILRDDSIRMTKRLVQQKVEVRTKFWQNNYHVFHILRGRVKEADQAVSEIAKFALKHLQQKSNDN</sequence>
<dbReference type="SUPFAM" id="SSF53474">
    <property type="entry name" value="alpha/beta-Hydrolases"/>
    <property type="match status" value="1"/>
</dbReference>
<comment type="caution">
    <text evidence="4">The sequence shown here is derived from an EMBL/GenBank/DDBJ whole genome shotgun (WGS) entry which is preliminary data.</text>
</comment>
<evidence type="ECO:0000256" key="1">
    <source>
        <dbReference type="ARBA" id="ARBA00010515"/>
    </source>
</evidence>
<keyword evidence="2" id="KW-0378">Hydrolase</keyword>